<name>A0ABP6JJF6_9ACTN</name>
<protein>
    <recommendedName>
        <fullName evidence="4">Adenosylcobinamide-GDP ribazoletransferase</fullName>
    </recommendedName>
</protein>
<dbReference type="EMBL" id="BAAAVA010000048">
    <property type="protein sequence ID" value="GAA2934598.1"/>
    <property type="molecule type" value="Genomic_DNA"/>
</dbReference>
<dbReference type="Proteomes" id="UP001501423">
    <property type="component" value="Unassembled WGS sequence"/>
</dbReference>
<gene>
    <name evidence="2" type="ORF">GCM10010478_39860</name>
</gene>
<evidence type="ECO:0000313" key="3">
    <source>
        <dbReference type="Proteomes" id="UP001501423"/>
    </source>
</evidence>
<evidence type="ECO:0008006" key="4">
    <source>
        <dbReference type="Google" id="ProtNLM"/>
    </source>
</evidence>
<accession>A0ABP6JJF6</accession>
<reference evidence="3" key="1">
    <citation type="journal article" date="2019" name="Int. J. Syst. Evol. Microbiol.">
        <title>The Global Catalogue of Microorganisms (GCM) 10K type strain sequencing project: providing services to taxonomists for standard genome sequencing and annotation.</title>
        <authorList>
            <consortium name="The Broad Institute Genomics Platform"/>
            <consortium name="The Broad Institute Genome Sequencing Center for Infectious Disease"/>
            <person name="Wu L."/>
            <person name="Ma J."/>
        </authorList>
    </citation>
    <scope>NUCLEOTIDE SEQUENCE [LARGE SCALE GENOMIC DNA]</scope>
    <source>
        <strain evidence="3">JCM 9650</strain>
    </source>
</reference>
<sequence length="65" mass="7275">MGQPERTRPNALRSAFIVTHILWRTPWLTAEDEGASRSVWRHPNVVAALIGGLFTLAAAVLPRWL</sequence>
<feature type="transmembrane region" description="Helical" evidence="1">
    <location>
        <begin position="45"/>
        <end position="64"/>
    </location>
</feature>
<keyword evidence="1" id="KW-0812">Transmembrane</keyword>
<keyword evidence="3" id="KW-1185">Reference proteome</keyword>
<organism evidence="2 3">
    <name type="scientific">Streptomyces erythrogriseus</name>
    <dbReference type="NCBI Taxonomy" id="284027"/>
    <lineage>
        <taxon>Bacteria</taxon>
        <taxon>Bacillati</taxon>
        <taxon>Actinomycetota</taxon>
        <taxon>Actinomycetes</taxon>
        <taxon>Kitasatosporales</taxon>
        <taxon>Streptomycetaceae</taxon>
        <taxon>Streptomyces</taxon>
        <taxon>Streptomyces griseoincarnatus group</taxon>
    </lineage>
</organism>
<keyword evidence="1" id="KW-0472">Membrane</keyword>
<comment type="caution">
    <text evidence="2">The sequence shown here is derived from an EMBL/GenBank/DDBJ whole genome shotgun (WGS) entry which is preliminary data.</text>
</comment>
<keyword evidence="1" id="KW-1133">Transmembrane helix</keyword>
<proteinExistence type="predicted"/>
<evidence type="ECO:0000313" key="2">
    <source>
        <dbReference type="EMBL" id="GAA2934598.1"/>
    </source>
</evidence>
<evidence type="ECO:0000256" key="1">
    <source>
        <dbReference type="SAM" id="Phobius"/>
    </source>
</evidence>